<keyword evidence="5 8" id="KW-0067">ATP-binding</keyword>
<dbReference type="InterPro" id="IPR011009">
    <property type="entry name" value="Kinase-like_dom_sf"/>
</dbReference>
<gene>
    <name evidence="12" type="ORF">NTJ_12893</name>
</gene>
<evidence type="ECO:0000256" key="7">
    <source>
        <dbReference type="ARBA" id="ARBA00048679"/>
    </source>
</evidence>
<evidence type="ECO:0000256" key="1">
    <source>
        <dbReference type="ARBA" id="ARBA00022527"/>
    </source>
</evidence>
<comment type="catalytic activity">
    <reaction evidence="6 10">
        <text>L-threonyl-[protein] + ATP = O-phospho-L-threonyl-[protein] + ADP + H(+)</text>
        <dbReference type="Rhea" id="RHEA:46608"/>
        <dbReference type="Rhea" id="RHEA-COMP:11060"/>
        <dbReference type="Rhea" id="RHEA-COMP:11605"/>
        <dbReference type="ChEBI" id="CHEBI:15378"/>
        <dbReference type="ChEBI" id="CHEBI:30013"/>
        <dbReference type="ChEBI" id="CHEBI:30616"/>
        <dbReference type="ChEBI" id="CHEBI:61977"/>
        <dbReference type="ChEBI" id="CHEBI:456216"/>
        <dbReference type="EC" id="2.7.11.1"/>
    </reaction>
</comment>
<evidence type="ECO:0000256" key="4">
    <source>
        <dbReference type="ARBA" id="ARBA00022777"/>
    </source>
</evidence>
<evidence type="ECO:0000313" key="13">
    <source>
        <dbReference type="Proteomes" id="UP001307889"/>
    </source>
</evidence>
<accession>A0ABN7B6P0</accession>
<comment type="similarity">
    <text evidence="10">Belongs to the protein kinase superfamily. Ser/Thr protein kinase family. Aurora subfamily.</text>
</comment>
<feature type="domain" description="Protein kinase" evidence="11">
    <location>
        <begin position="43"/>
        <end position="295"/>
    </location>
</feature>
<dbReference type="InterPro" id="IPR017441">
    <property type="entry name" value="Protein_kinase_ATP_BS"/>
</dbReference>
<feature type="binding site" evidence="8">
    <location>
        <position position="72"/>
    </location>
    <ligand>
        <name>ATP</name>
        <dbReference type="ChEBI" id="CHEBI:30616"/>
    </ligand>
</feature>
<dbReference type="Gene3D" id="1.10.510.10">
    <property type="entry name" value="Transferase(Phosphotransferase) domain 1"/>
    <property type="match status" value="1"/>
</dbReference>
<keyword evidence="3 8" id="KW-0547">Nucleotide-binding</keyword>
<evidence type="ECO:0000259" key="11">
    <source>
        <dbReference type="PROSITE" id="PS50011"/>
    </source>
</evidence>
<keyword evidence="13" id="KW-1185">Reference proteome</keyword>
<evidence type="ECO:0000256" key="2">
    <source>
        <dbReference type="ARBA" id="ARBA00022679"/>
    </source>
</evidence>
<dbReference type="GO" id="GO:0016301">
    <property type="term" value="F:kinase activity"/>
    <property type="evidence" value="ECO:0007669"/>
    <property type="project" value="UniProtKB-KW"/>
</dbReference>
<proteinExistence type="inferred from homology"/>
<dbReference type="InterPro" id="IPR000719">
    <property type="entry name" value="Prot_kinase_dom"/>
</dbReference>
<sequence length="305" mass="35304">MNRTIVVDKAEEAPTLVQQMNSVIKADIAKRNGRQRAFRIQDFEIGKLLGSGQFGVVYLARDKKSKYVIALKTLKKSELLKSRCTHQVLREIEIQCHLHHPNILALYNYFWDDVRIYLILEFVPGGEMFTVLQNQPHRRFSPDKAAKYVYQVADGLEYCHSKNVMHRDIKPENLLIDINGNIKLADFGWSVHAPSDRRRTKCGTREYLPPEMVEGKAYNKKVDHWCLGILTFEFCCGRTPFESDNDTQVERNIIQCQVVYPSHMDAGVINLIGSLLKLQPADRIEFSEVRNHSWIQRNYKPPIDS</sequence>
<keyword evidence="2 10" id="KW-0808">Transferase</keyword>
<dbReference type="PIRSF" id="PIRSF000654">
    <property type="entry name" value="Integrin-linked_kinase"/>
    <property type="match status" value="1"/>
</dbReference>
<organism evidence="12 13">
    <name type="scientific">Nesidiocoris tenuis</name>
    <dbReference type="NCBI Taxonomy" id="355587"/>
    <lineage>
        <taxon>Eukaryota</taxon>
        <taxon>Metazoa</taxon>
        <taxon>Ecdysozoa</taxon>
        <taxon>Arthropoda</taxon>
        <taxon>Hexapoda</taxon>
        <taxon>Insecta</taxon>
        <taxon>Pterygota</taxon>
        <taxon>Neoptera</taxon>
        <taxon>Paraneoptera</taxon>
        <taxon>Hemiptera</taxon>
        <taxon>Heteroptera</taxon>
        <taxon>Panheteroptera</taxon>
        <taxon>Cimicomorpha</taxon>
        <taxon>Miridae</taxon>
        <taxon>Dicyphina</taxon>
        <taxon>Nesidiocoris</taxon>
    </lineage>
</organism>
<evidence type="ECO:0000256" key="10">
    <source>
        <dbReference type="RuleBase" id="RU367134"/>
    </source>
</evidence>
<evidence type="ECO:0000256" key="6">
    <source>
        <dbReference type="ARBA" id="ARBA00047899"/>
    </source>
</evidence>
<name>A0ABN7B6P0_9HEMI</name>
<dbReference type="SUPFAM" id="SSF56112">
    <property type="entry name" value="Protein kinase-like (PK-like)"/>
    <property type="match status" value="1"/>
</dbReference>
<evidence type="ECO:0000256" key="3">
    <source>
        <dbReference type="ARBA" id="ARBA00022741"/>
    </source>
</evidence>
<comment type="catalytic activity">
    <reaction evidence="7 10">
        <text>L-seryl-[protein] + ATP = O-phospho-L-seryl-[protein] + ADP + H(+)</text>
        <dbReference type="Rhea" id="RHEA:17989"/>
        <dbReference type="Rhea" id="RHEA-COMP:9863"/>
        <dbReference type="Rhea" id="RHEA-COMP:11604"/>
        <dbReference type="ChEBI" id="CHEBI:15378"/>
        <dbReference type="ChEBI" id="CHEBI:29999"/>
        <dbReference type="ChEBI" id="CHEBI:30616"/>
        <dbReference type="ChEBI" id="CHEBI:83421"/>
        <dbReference type="ChEBI" id="CHEBI:456216"/>
        <dbReference type="EC" id="2.7.11.1"/>
    </reaction>
</comment>
<evidence type="ECO:0000256" key="8">
    <source>
        <dbReference type="PROSITE-ProRule" id="PRU10141"/>
    </source>
</evidence>
<dbReference type="SMART" id="SM00220">
    <property type="entry name" value="S_TKc"/>
    <property type="match status" value="1"/>
</dbReference>
<dbReference type="Pfam" id="PF00069">
    <property type="entry name" value="Pkinase"/>
    <property type="match status" value="1"/>
</dbReference>
<dbReference type="InterPro" id="IPR030616">
    <property type="entry name" value="Aur-like"/>
</dbReference>
<reference evidence="12 13" key="1">
    <citation type="submission" date="2023-09" db="EMBL/GenBank/DDBJ databases">
        <title>Nesidiocoris tenuis whole genome shotgun sequence.</title>
        <authorList>
            <person name="Shibata T."/>
            <person name="Shimoda M."/>
            <person name="Kobayashi T."/>
            <person name="Uehara T."/>
        </authorList>
    </citation>
    <scope>NUCLEOTIDE SEQUENCE [LARGE SCALE GENOMIC DNA]</scope>
    <source>
        <strain evidence="12 13">Japan</strain>
    </source>
</reference>
<dbReference type="EMBL" id="AP028919">
    <property type="protein sequence ID" value="BET00077.1"/>
    <property type="molecule type" value="Genomic_DNA"/>
</dbReference>
<dbReference type="PANTHER" id="PTHR24350">
    <property type="entry name" value="SERINE/THREONINE-PROTEIN KINASE IAL-RELATED"/>
    <property type="match status" value="1"/>
</dbReference>
<dbReference type="PROSITE" id="PS00107">
    <property type="entry name" value="PROTEIN_KINASE_ATP"/>
    <property type="match status" value="1"/>
</dbReference>
<evidence type="ECO:0000313" key="12">
    <source>
        <dbReference type="EMBL" id="BET00077.1"/>
    </source>
</evidence>
<dbReference type="Proteomes" id="UP001307889">
    <property type="component" value="Chromosome 11"/>
</dbReference>
<dbReference type="CDD" id="cd14007">
    <property type="entry name" value="STKc_Aurora"/>
    <property type="match status" value="1"/>
</dbReference>
<evidence type="ECO:0000256" key="9">
    <source>
        <dbReference type="RuleBase" id="RU000304"/>
    </source>
</evidence>
<keyword evidence="4 10" id="KW-0418">Kinase</keyword>
<dbReference type="PROSITE" id="PS00108">
    <property type="entry name" value="PROTEIN_KINASE_ST"/>
    <property type="match status" value="1"/>
</dbReference>
<dbReference type="EC" id="2.7.11.1" evidence="10"/>
<dbReference type="InterPro" id="IPR008271">
    <property type="entry name" value="Ser/Thr_kinase_AS"/>
</dbReference>
<dbReference type="PROSITE" id="PS50011">
    <property type="entry name" value="PROTEIN_KINASE_DOM"/>
    <property type="match status" value="1"/>
</dbReference>
<protein>
    <recommendedName>
        <fullName evidence="10">Aurora kinase</fullName>
        <ecNumber evidence="10">2.7.11.1</ecNumber>
    </recommendedName>
</protein>
<evidence type="ECO:0000256" key="5">
    <source>
        <dbReference type="ARBA" id="ARBA00022840"/>
    </source>
</evidence>
<keyword evidence="1 9" id="KW-0723">Serine/threonine-protein kinase</keyword>